<dbReference type="GeneID" id="20660088"/>
<dbReference type="EMBL" id="JH159158">
    <property type="protein sequence ID" value="EGZ11198.1"/>
    <property type="molecule type" value="Genomic_DNA"/>
</dbReference>
<evidence type="ECO:0000259" key="4">
    <source>
        <dbReference type="PROSITE" id="PS51465"/>
    </source>
</evidence>
<proteinExistence type="predicted"/>
<keyword evidence="3" id="KW-1015">Disulfide bond</keyword>
<dbReference type="SMR" id="G4ZZJ8"/>
<evidence type="ECO:0000256" key="1">
    <source>
        <dbReference type="ARBA" id="ARBA00022690"/>
    </source>
</evidence>
<dbReference type="CDD" id="cd00104">
    <property type="entry name" value="KAZAL_FS"/>
    <property type="match status" value="3"/>
</dbReference>
<dbReference type="InParanoid" id="G4ZZJ8"/>
<dbReference type="Gene3D" id="3.30.60.30">
    <property type="match status" value="3"/>
</dbReference>
<dbReference type="PANTHER" id="PTHR10913:SF45">
    <property type="entry name" value="FOLLISTATIN, ISOFORM A-RELATED"/>
    <property type="match status" value="1"/>
</dbReference>
<accession>G4ZZJ8</accession>
<sequence>MSSFSCDFSCLAIFDPVCASNGETFSNACEFNQTRCSSGNATLEIVAQGACSSASASGSRSGSGSGASCLQEFACLDVYTPVCGSDGQTYSNECFLRRAQCSDPTLIMTSSGECATTSSSSSSASGGSAGAVSCVESVCTKEFLPQCGSDGVTYSNKCLLQNAQCINVSLALAFEGECTTAIGSSASISGPGPAVGSESAIGSGSASSPETNAASSRRKYTTLATIVSTLLSLLAL</sequence>
<reference evidence="5 6" key="1">
    <citation type="journal article" date="2006" name="Science">
        <title>Phytophthora genome sequences uncover evolutionary origins and mechanisms of pathogenesis.</title>
        <authorList>
            <person name="Tyler B.M."/>
            <person name="Tripathy S."/>
            <person name="Zhang X."/>
            <person name="Dehal P."/>
            <person name="Jiang R.H."/>
            <person name="Aerts A."/>
            <person name="Arredondo F.D."/>
            <person name="Baxter L."/>
            <person name="Bensasson D."/>
            <person name="Beynon J.L."/>
            <person name="Chapman J."/>
            <person name="Damasceno C.M."/>
            <person name="Dorrance A.E."/>
            <person name="Dou D."/>
            <person name="Dickerman A.W."/>
            <person name="Dubchak I.L."/>
            <person name="Garbelotto M."/>
            <person name="Gijzen M."/>
            <person name="Gordon S.G."/>
            <person name="Govers F."/>
            <person name="Grunwald N.J."/>
            <person name="Huang W."/>
            <person name="Ivors K.L."/>
            <person name="Jones R.W."/>
            <person name="Kamoun S."/>
            <person name="Krampis K."/>
            <person name="Lamour K.H."/>
            <person name="Lee M.K."/>
            <person name="McDonald W.H."/>
            <person name="Medina M."/>
            <person name="Meijer H.J."/>
            <person name="Nordberg E.K."/>
            <person name="Maclean D.J."/>
            <person name="Ospina-Giraldo M.D."/>
            <person name="Morris P.F."/>
            <person name="Phuntumart V."/>
            <person name="Putnam N.H."/>
            <person name="Rash S."/>
            <person name="Rose J.K."/>
            <person name="Sakihama Y."/>
            <person name="Salamov A.A."/>
            <person name="Savidor A."/>
            <person name="Scheuring C.F."/>
            <person name="Smith B.M."/>
            <person name="Sobral B.W."/>
            <person name="Terry A."/>
            <person name="Torto-Alalibo T.A."/>
            <person name="Win J."/>
            <person name="Xu Z."/>
            <person name="Zhang H."/>
            <person name="Grigoriev I.V."/>
            <person name="Rokhsar D.S."/>
            <person name="Boore J.L."/>
        </authorList>
    </citation>
    <scope>NUCLEOTIDE SEQUENCE [LARGE SCALE GENOMIC DNA]</scope>
    <source>
        <strain evidence="5 6">P6497</strain>
    </source>
</reference>
<dbReference type="KEGG" id="psoj:PHYSODRAFT_518672"/>
<evidence type="ECO:0000256" key="3">
    <source>
        <dbReference type="ARBA" id="ARBA00023157"/>
    </source>
</evidence>
<dbReference type="SMART" id="SM00280">
    <property type="entry name" value="KAZAL"/>
    <property type="match status" value="3"/>
</dbReference>
<dbReference type="Pfam" id="PF00050">
    <property type="entry name" value="Kazal_1"/>
    <property type="match status" value="1"/>
</dbReference>
<evidence type="ECO:0000256" key="2">
    <source>
        <dbReference type="ARBA" id="ARBA00022900"/>
    </source>
</evidence>
<organism evidence="5 6">
    <name type="scientific">Phytophthora sojae (strain P6497)</name>
    <name type="common">Soybean stem and root rot agent</name>
    <name type="synonym">Phytophthora megasperma f. sp. glycines</name>
    <dbReference type="NCBI Taxonomy" id="1094619"/>
    <lineage>
        <taxon>Eukaryota</taxon>
        <taxon>Sar</taxon>
        <taxon>Stramenopiles</taxon>
        <taxon>Oomycota</taxon>
        <taxon>Peronosporomycetes</taxon>
        <taxon>Peronosporales</taxon>
        <taxon>Peronosporaceae</taxon>
        <taxon>Phytophthora</taxon>
    </lineage>
</organism>
<feature type="domain" description="Kazal-like" evidence="4">
    <location>
        <begin position="1"/>
        <end position="53"/>
    </location>
</feature>
<evidence type="ECO:0000313" key="6">
    <source>
        <dbReference type="Proteomes" id="UP000002640"/>
    </source>
</evidence>
<name>G4ZZJ8_PHYSP</name>
<dbReference type="InterPro" id="IPR036058">
    <property type="entry name" value="Kazal_dom_sf"/>
</dbReference>
<dbReference type="InterPro" id="IPR002350">
    <property type="entry name" value="Kazal_dom"/>
</dbReference>
<dbReference type="Pfam" id="PF07648">
    <property type="entry name" value="Kazal_2"/>
    <property type="match status" value="2"/>
</dbReference>
<keyword evidence="6" id="KW-1185">Reference proteome</keyword>
<dbReference type="AlphaFoldDB" id="G4ZZJ8"/>
<dbReference type="SUPFAM" id="SSF100895">
    <property type="entry name" value="Kazal-type serine protease inhibitors"/>
    <property type="match status" value="3"/>
</dbReference>
<feature type="domain" description="Kazal-like" evidence="4">
    <location>
        <begin position="128"/>
        <end position="180"/>
    </location>
</feature>
<dbReference type="RefSeq" id="XP_009533943.1">
    <property type="nucleotide sequence ID" value="XM_009535648.1"/>
</dbReference>
<dbReference type="InterPro" id="IPR050653">
    <property type="entry name" value="Prot_Inhib_GrowthFact_Antg"/>
</dbReference>
<dbReference type="PROSITE" id="PS51465">
    <property type="entry name" value="KAZAL_2"/>
    <property type="match status" value="3"/>
</dbReference>
<keyword evidence="1" id="KW-0646">Protease inhibitor</keyword>
<protein>
    <recommendedName>
        <fullName evidence="4">Kazal-like domain-containing protein</fullName>
    </recommendedName>
</protein>
<dbReference type="PANTHER" id="PTHR10913">
    <property type="entry name" value="FOLLISTATIN-RELATED"/>
    <property type="match status" value="1"/>
</dbReference>
<feature type="domain" description="Kazal-like" evidence="4">
    <location>
        <begin position="63"/>
        <end position="116"/>
    </location>
</feature>
<keyword evidence="2" id="KW-0722">Serine protease inhibitor</keyword>
<dbReference type="Proteomes" id="UP000002640">
    <property type="component" value="Unassembled WGS sequence"/>
</dbReference>
<evidence type="ECO:0000313" key="5">
    <source>
        <dbReference type="EMBL" id="EGZ11198.1"/>
    </source>
</evidence>
<dbReference type="GO" id="GO:0005576">
    <property type="term" value="C:extracellular region"/>
    <property type="evidence" value="ECO:0007669"/>
    <property type="project" value="TreeGrafter"/>
</dbReference>
<gene>
    <name evidence="5" type="ORF">PHYSODRAFT_518672</name>
</gene>
<dbReference type="OMA" id="KMANCAA"/>